<dbReference type="Gene3D" id="2.30.110.10">
    <property type="entry name" value="Electron Transport, Fmn-binding Protein, Chain A"/>
    <property type="match status" value="1"/>
</dbReference>
<accession>A0ABT8M9N4</accession>
<dbReference type="SMART" id="SM00903">
    <property type="entry name" value="Flavin_Reduct"/>
    <property type="match status" value="1"/>
</dbReference>
<protein>
    <submittedName>
        <fullName evidence="5">Flavin reductase family protein</fullName>
    </submittedName>
</protein>
<dbReference type="InterPro" id="IPR002563">
    <property type="entry name" value="Flavin_Rdtase-like_dom"/>
</dbReference>
<gene>
    <name evidence="5" type="ORF">FGU65_06975</name>
</gene>
<dbReference type="PANTHER" id="PTHR43567">
    <property type="entry name" value="FLAVOREDOXIN-RELATED-RELATED"/>
    <property type="match status" value="1"/>
</dbReference>
<comment type="caution">
    <text evidence="5">The sequence shown here is derived from an EMBL/GenBank/DDBJ whole genome shotgun (WGS) entry which is preliminary data.</text>
</comment>
<dbReference type="RefSeq" id="WP_301663751.1">
    <property type="nucleotide sequence ID" value="NZ_VCYH01000004.1"/>
</dbReference>
<comment type="cofactor">
    <cofactor evidence="1">
        <name>FMN</name>
        <dbReference type="ChEBI" id="CHEBI:58210"/>
    </cofactor>
</comment>
<feature type="domain" description="Flavin reductase like" evidence="4">
    <location>
        <begin position="9"/>
        <end position="164"/>
    </location>
</feature>
<reference evidence="5" key="1">
    <citation type="submission" date="2019-05" db="EMBL/GenBank/DDBJ databases">
        <title>Methanoculleus sp. FWC-SCC1, a methanogenic archaeon isolated from deep marine cold seep.</title>
        <authorList>
            <person name="Chen Y.-W."/>
            <person name="Chen S.-C."/>
            <person name="Teng N.-H."/>
            <person name="Lai M.-C."/>
        </authorList>
    </citation>
    <scope>NUCLEOTIDE SEQUENCE</scope>
    <source>
        <strain evidence="5">FWC-SCC1</strain>
    </source>
</reference>
<dbReference type="Pfam" id="PF01613">
    <property type="entry name" value="Flavin_Reduct"/>
    <property type="match status" value="1"/>
</dbReference>
<dbReference type="InterPro" id="IPR052174">
    <property type="entry name" value="Flavoredoxin"/>
</dbReference>
<evidence type="ECO:0000256" key="1">
    <source>
        <dbReference type="ARBA" id="ARBA00001917"/>
    </source>
</evidence>
<name>A0ABT8M9N4_9EURY</name>
<evidence type="ECO:0000256" key="3">
    <source>
        <dbReference type="ARBA" id="ARBA00038054"/>
    </source>
</evidence>
<keyword evidence="2" id="KW-0285">Flavoprotein</keyword>
<keyword evidence="6" id="KW-1185">Reference proteome</keyword>
<evidence type="ECO:0000313" key="5">
    <source>
        <dbReference type="EMBL" id="MDN7024632.1"/>
    </source>
</evidence>
<evidence type="ECO:0000256" key="2">
    <source>
        <dbReference type="ARBA" id="ARBA00022630"/>
    </source>
</evidence>
<dbReference type="EMBL" id="VCYH01000004">
    <property type="protein sequence ID" value="MDN7024632.1"/>
    <property type="molecule type" value="Genomic_DNA"/>
</dbReference>
<evidence type="ECO:0000313" key="6">
    <source>
        <dbReference type="Proteomes" id="UP001168338"/>
    </source>
</evidence>
<dbReference type="PANTHER" id="PTHR43567:SF1">
    <property type="entry name" value="FLAVOREDOXIN"/>
    <property type="match status" value="1"/>
</dbReference>
<dbReference type="SUPFAM" id="SSF50475">
    <property type="entry name" value="FMN-binding split barrel"/>
    <property type="match status" value="1"/>
</dbReference>
<proteinExistence type="inferred from homology"/>
<sequence length="190" mass="21080">MKKSFGPRTLLYPHPDLIVGTYDRDGRPNAMAAAWGGICSSNPPSVAVSLQKSRHSYAAIMERQAFTISIPSERYVREADYFGIVSGRDVDKFEATGLTPVRSELVDAPYIEEFPVVLECRLLQTVEIGVHTQFIGEILDVKIDESVLDEDGVPDVAKIGPIAYDAMRKEYYGFGKVLEKAFSAGRAFRK</sequence>
<evidence type="ECO:0000259" key="4">
    <source>
        <dbReference type="SMART" id="SM00903"/>
    </source>
</evidence>
<organism evidence="5 6">
    <name type="scientific">Methanoculleus frigidifontis</name>
    <dbReference type="NCBI Taxonomy" id="2584085"/>
    <lineage>
        <taxon>Archaea</taxon>
        <taxon>Methanobacteriati</taxon>
        <taxon>Methanobacteriota</taxon>
        <taxon>Stenosarchaea group</taxon>
        <taxon>Methanomicrobia</taxon>
        <taxon>Methanomicrobiales</taxon>
        <taxon>Methanomicrobiaceae</taxon>
        <taxon>Methanoculleus</taxon>
    </lineage>
</organism>
<dbReference type="InterPro" id="IPR012349">
    <property type="entry name" value="Split_barrel_FMN-bd"/>
</dbReference>
<dbReference type="Proteomes" id="UP001168338">
    <property type="component" value="Unassembled WGS sequence"/>
</dbReference>
<comment type="similarity">
    <text evidence="3">Belongs to the flavoredoxin family.</text>
</comment>